<feature type="chain" id="PRO_5021480290" description="DUF5723 domain-containing protein" evidence="1">
    <location>
        <begin position="28"/>
        <end position="490"/>
    </location>
</feature>
<dbReference type="Proteomes" id="UP000317646">
    <property type="component" value="Unassembled WGS sequence"/>
</dbReference>
<dbReference type="AlphaFoldDB" id="A0A502GM77"/>
<keyword evidence="3" id="KW-1185">Reference proteome</keyword>
<protein>
    <recommendedName>
        <fullName evidence="4">DUF5723 domain-containing protein</fullName>
    </recommendedName>
</protein>
<evidence type="ECO:0008006" key="4">
    <source>
        <dbReference type="Google" id="ProtNLM"/>
    </source>
</evidence>
<name>A0A502GM77_9BACT</name>
<feature type="signal peptide" evidence="1">
    <location>
        <begin position="1"/>
        <end position="27"/>
    </location>
</feature>
<organism evidence="2 3">
    <name type="scientific">Hymenobacter nivis</name>
    <dbReference type="NCBI Taxonomy" id="1850093"/>
    <lineage>
        <taxon>Bacteria</taxon>
        <taxon>Pseudomonadati</taxon>
        <taxon>Bacteroidota</taxon>
        <taxon>Cytophagia</taxon>
        <taxon>Cytophagales</taxon>
        <taxon>Hymenobacteraceae</taxon>
        <taxon>Hymenobacter</taxon>
    </lineage>
</organism>
<reference evidence="2 3" key="1">
    <citation type="journal article" date="2019" name="Environ. Microbiol.">
        <title>Species interactions and distinct microbial communities in high Arctic permafrost affected cryosols are associated with the CH4 and CO2 gas fluxes.</title>
        <authorList>
            <person name="Altshuler I."/>
            <person name="Hamel J."/>
            <person name="Turney S."/>
            <person name="Magnuson E."/>
            <person name="Levesque R."/>
            <person name="Greer C."/>
            <person name="Whyte L.G."/>
        </authorList>
    </citation>
    <scope>NUCLEOTIDE SEQUENCE [LARGE SCALE GENOMIC DNA]</scope>
    <source>
        <strain evidence="2 3">S9.2P</strain>
    </source>
</reference>
<keyword evidence="1" id="KW-0732">Signal</keyword>
<evidence type="ECO:0000256" key="1">
    <source>
        <dbReference type="SAM" id="SignalP"/>
    </source>
</evidence>
<proteinExistence type="predicted"/>
<dbReference type="RefSeq" id="WP_140468830.1">
    <property type="nucleotide sequence ID" value="NZ_RCYZ01000008.1"/>
</dbReference>
<evidence type="ECO:0000313" key="3">
    <source>
        <dbReference type="Proteomes" id="UP000317646"/>
    </source>
</evidence>
<sequence>MPCHYSFCGRLLLGAGLLAGPALRAGAQTVPADTTRLQYSEELAIPPATDAPLRVQREERDLWKLGLNNFLPGARSLGDNNYYTRYGLHIAYERKLRRPAWSVLGEVSPAITHFRLGNAGDLRPALSVRAQVGARYYYNLERRLRQGHGTGNFSANYLSLAVGTGLGRNAHETPFYLFATPRGGVAAFDAALLYGLQRRLGRYGFVDANVGITGLASTSSGFGRVDLGGSLRLGIVLGAPPVVYSERLAPADEAVTLRPRFYAGVEVGGYFYRAQYSEQTPYPSSGPIVKTSPSEIQIIHYPTSYRDGYGTYSQYVAAGPVPYVYVGYYVAPRLAVQVGVQGGGTLNEEPPGTLFDNARGIYRIANQTLRERGVAVPVLVRYALTPAFLNRWQFDAIGGLVPVWSAVDFREYLVDNQIVTNKETFGFQRRTFGLHATVGYAASYGFGRRRRVQATAEAVLNKDVRTIFRDGREDLQGGASIGLRYRFGYR</sequence>
<gene>
    <name evidence="2" type="ORF">EAH73_17970</name>
</gene>
<accession>A0A502GM77</accession>
<comment type="caution">
    <text evidence="2">The sequence shown here is derived from an EMBL/GenBank/DDBJ whole genome shotgun (WGS) entry which is preliminary data.</text>
</comment>
<dbReference type="EMBL" id="RCYZ01000008">
    <property type="protein sequence ID" value="TPG62951.1"/>
    <property type="molecule type" value="Genomic_DNA"/>
</dbReference>
<dbReference type="OrthoDB" id="912723at2"/>
<evidence type="ECO:0000313" key="2">
    <source>
        <dbReference type="EMBL" id="TPG62951.1"/>
    </source>
</evidence>